<proteinExistence type="predicted"/>
<evidence type="ECO:0000313" key="1">
    <source>
        <dbReference type="EMBL" id="KAB2576106.1"/>
    </source>
</evidence>
<organism evidence="1 2">
    <name type="scientific">Lasiodiplodia theobromae</name>
    <dbReference type="NCBI Taxonomy" id="45133"/>
    <lineage>
        <taxon>Eukaryota</taxon>
        <taxon>Fungi</taxon>
        <taxon>Dikarya</taxon>
        <taxon>Ascomycota</taxon>
        <taxon>Pezizomycotina</taxon>
        <taxon>Dothideomycetes</taxon>
        <taxon>Dothideomycetes incertae sedis</taxon>
        <taxon>Botryosphaeriales</taxon>
        <taxon>Botryosphaeriaceae</taxon>
        <taxon>Lasiodiplodia</taxon>
    </lineage>
</organism>
<dbReference type="InterPro" id="IPR053137">
    <property type="entry name" value="NLR-like"/>
</dbReference>
<dbReference type="OrthoDB" id="1577640at2759"/>
<name>A0A5N5DE29_9PEZI</name>
<dbReference type="Gene3D" id="3.40.50.1580">
    <property type="entry name" value="Nucleoside phosphorylase domain"/>
    <property type="match status" value="1"/>
</dbReference>
<dbReference type="PANTHER" id="PTHR46082">
    <property type="entry name" value="ATP/GTP-BINDING PROTEIN-RELATED"/>
    <property type="match status" value="1"/>
</dbReference>
<gene>
    <name evidence="1" type="ORF">DBV05_g5268</name>
</gene>
<comment type="caution">
    <text evidence="1">The sequence shown here is derived from an EMBL/GenBank/DDBJ whole genome shotgun (WGS) entry which is preliminary data.</text>
</comment>
<dbReference type="GO" id="GO:0009116">
    <property type="term" value="P:nucleoside metabolic process"/>
    <property type="evidence" value="ECO:0007669"/>
    <property type="project" value="InterPro"/>
</dbReference>
<dbReference type="Proteomes" id="UP000325902">
    <property type="component" value="Unassembled WGS sequence"/>
</dbReference>
<dbReference type="EMBL" id="VCHE01000027">
    <property type="protein sequence ID" value="KAB2576106.1"/>
    <property type="molecule type" value="Genomic_DNA"/>
</dbReference>
<accession>A0A5N5DE29</accession>
<evidence type="ECO:0000313" key="2">
    <source>
        <dbReference type="Proteomes" id="UP000325902"/>
    </source>
</evidence>
<dbReference type="InterPro" id="IPR035994">
    <property type="entry name" value="Nucleoside_phosphorylase_sf"/>
</dbReference>
<evidence type="ECO:0008006" key="3">
    <source>
        <dbReference type="Google" id="ProtNLM"/>
    </source>
</evidence>
<reference evidence="1 2" key="1">
    <citation type="journal article" date="2019" name="Sci. Rep.">
        <title>A multi-omics analysis of the grapevine pathogen Lasiodiplodia theobromae reveals that temperature affects the expression of virulence- and pathogenicity-related genes.</title>
        <authorList>
            <person name="Felix C."/>
            <person name="Meneses R."/>
            <person name="Goncalves M.F.M."/>
            <person name="Tilleman L."/>
            <person name="Duarte A.S."/>
            <person name="Jorrin-Novo J.V."/>
            <person name="Van de Peer Y."/>
            <person name="Deforce D."/>
            <person name="Van Nieuwerburgh F."/>
            <person name="Esteves A.C."/>
            <person name="Alves A."/>
        </authorList>
    </citation>
    <scope>NUCLEOTIDE SEQUENCE [LARGE SCALE GENOMIC DNA]</scope>
    <source>
        <strain evidence="1 2">LA-SOL3</strain>
    </source>
</reference>
<dbReference type="GO" id="GO:0003824">
    <property type="term" value="F:catalytic activity"/>
    <property type="evidence" value="ECO:0007669"/>
    <property type="project" value="InterPro"/>
</dbReference>
<sequence>MLLRSFPEIRFGLLVGIGGAIPHDGTDIRLGDIVVGQPSGSEGGVIQYDLLKAKAGGAHERKDFLNSPPEVLLYALVNLQSQHEEQPSRVEPIVAAVQVKRKFNETQEKTQILSFTME</sequence>
<protein>
    <recommendedName>
        <fullName evidence="3">Nucleoside phosphorylase domain-containing protein</fullName>
    </recommendedName>
</protein>
<keyword evidence="2" id="KW-1185">Reference proteome</keyword>
<dbReference type="PANTHER" id="PTHR46082:SF11">
    <property type="entry name" value="AAA+ ATPASE DOMAIN-CONTAINING PROTEIN-RELATED"/>
    <property type="match status" value="1"/>
</dbReference>
<dbReference type="AlphaFoldDB" id="A0A5N5DE29"/>